<feature type="transmembrane region" description="Helical" evidence="4">
    <location>
        <begin position="20"/>
        <end position="39"/>
    </location>
</feature>
<dbReference type="SUPFAM" id="SSF103473">
    <property type="entry name" value="MFS general substrate transporter"/>
    <property type="match status" value="1"/>
</dbReference>
<gene>
    <name evidence="6" type="ORF">ABV408_14620</name>
</gene>
<evidence type="ECO:0000313" key="6">
    <source>
        <dbReference type="EMBL" id="XCJ78660.1"/>
    </source>
</evidence>
<name>A0AB74UAB1_9GAMM</name>
<dbReference type="RefSeq" id="WP_353979634.1">
    <property type="nucleotide sequence ID" value="NZ_CP159578.1"/>
</dbReference>
<feature type="transmembrane region" description="Helical" evidence="4">
    <location>
        <begin position="145"/>
        <end position="163"/>
    </location>
</feature>
<dbReference type="Gene3D" id="1.20.1250.20">
    <property type="entry name" value="MFS general substrate transporter like domains"/>
    <property type="match status" value="1"/>
</dbReference>
<keyword evidence="1 4" id="KW-0812">Transmembrane</keyword>
<dbReference type="InterPro" id="IPR036259">
    <property type="entry name" value="MFS_trans_sf"/>
</dbReference>
<reference evidence="6" key="1">
    <citation type="submission" date="2024-06" db="EMBL/GenBank/DDBJ databases">
        <title>Complete genome of Salinicola endophyticus HNIBRBA4755.</title>
        <authorList>
            <person name="Shin S.Y."/>
            <person name="Kang H."/>
            <person name="Song J."/>
        </authorList>
    </citation>
    <scope>NUCLEOTIDE SEQUENCE</scope>
    <source>
        <strain evidence="6">HNIBRBA4755</strain>
    </source>
</reference>
<dbReference type="Pfam" id="PF07690">
    <property type="entry name" value="MFS_1"/>
    <property type="match status" value="1"/>
</dbReference>
<feature type="transmembrane region" description="Helical" evidence="4">
    <location>
        <begin position="312"/>
        <end position="336"/>
    </location>
</feature>
<feature type="domain" description="Major facilitator superfamily (MFS) profile" evidence="5">
    <location>
        <begin position="221"/>
        <end position="403"/>
    </location>
</feature>
<feature type="transmembrane region" description="Helical" evidence="4">
    <location>
        <begin position="85"/>
        <end position="105"/>
    </location>
</feature>
<feature type="transmembrane region" description="Helical" evidence="4">
    <location>
        <begin position="348"/>
        <end position="371"/>
    </location>
</feature>
<proteinExistence type="predicted"/>
<dbReference type="EMBL" id="CP159578">
    <property type="protein sequence ID" value="XCJ78660.1"/>
    <property type="molecule type" value="Genomic_DNA"/>
</dbReference>
<evidence type="ECO:0000256" key="4">
    <source>
        <dbReference type="SAM" id="Phobius"/>
    </source>
</evidence>
<dbReference type="InterPro" id="IPR020846">
    <property type="entry name" value="MFS_dom"/>
</dbReference>
<feature type="transmembrane region" description="Helical" evidence="4">
    <location>
        <begin position="217"/>
        <end position="237"/>
    </location>
</feature>
<dbReference type="AlphaFoldDB" id="A0AB74UAB1"/>
<feature type="transmembrane region" description="Helical" evidence="4">
    <location>
        <begin position="111"/>
        <end position="133"/>
    </location>
</feature>
<keyword evidence="2 4" id="KW-1133">Transmembrane helix</keyword>
<dbReference type="PANTHER" id="PTHR23534:SF1">
    <property type="entry name" value="MAJOR FACILITATOR SUPERFAMILY PROTEIN"/>
    <property type="match status" value="1"/>
</dbReference>
<feature type="transmembrane region" description="Helical" evidence="4">
    <location>
        <begin position="288"/>
        <end position="306"/>
    </location>
</feature>
<evidence type="ECO:0000256" key="3">
    <source>
        <dbReference type="ARBA" id="ARBA00023136"/>
    </source>
</evidence>
<dbReference type="PANTHER" id="PTHR23534">
    <property type="entry name" value="MFS PERMEASE"/>
    <property type="match status" value="1"/>
</dbReference>
<evidence type="ECO:0000256" key="1">
    <source>
        <dbReference type="ARBA" id="ARBA00022692"/>
    </source>
</evidence>
<feature type="transmembrane region" description="Helical" evidence="4">
    <location>
        <begin position="59"/>
        <end position="78"/>
    </location>
</feature>
<feature type="transmembrane region" description="Helical" evidence="4">
    <location>
        <begin position="377"/>
        <end position="396"/>
    </location>
</feature>
<organism evidence="6">
    <name type="scientific">Salinicola endophyticus</name>
    <dbReference type="NCBI Taxonomy" id="1949083"/>
    <lineage>
        <taxon>Bacteria</taxon>
        <taxon>Pseudomonadati</taxon>
        <taxon>Pseudomonadota</taxon>
        <taxon>Gammaproteobacteria</taxon>
        <taxon>Oceanospirillales</taxon>
        <taxon>Halomonadaceae</taxon>
        <taxon>Salinicola</taxon>
    </lineage>
</organism>
<feature type="transmembrane region" description="Helical" evidence="4">
    <location>
        <begin position="257"/>
        <end position="276"/>
    </location>
</feature>
<protein>
    <submittedName>
        <fullName evidence="6">MFS transporter</fullName>
    </submittedName>
</protein>
<dbReference type="InterPro" id="IPR011701">
    <property type="entry name" value="MFS"/>
</dbReference>
<accession>A0AB74UAB1</accession>
<evidence type="ECO:0000259" key="5">
    <source>
        <dbReference type="PROSITE" id="PS50850"/>
    </source>
</evidence>
<keyword evidence="3 4" id="KW-0472">Membrane</keyword>
<dbReference type="GO" id="GO:0022857">
    <property type="term" value="F:transmembrane transporter activity"/>
    <property type="evidence" value="ECO:0007669"/>
    <property type="project" value="InterPro"/>
</dbReference>
<feature type="transmembrane region" description="Helical" evidence="4">
    <location>
        <begin position="175"/>
        <end position="196"/>
    </location>
</feature>
<evidence type="ECO:0000256" key="2">
    <source>
        <dbReference type="ARBA" id="ARBA00022989"/>
    </source>
</evidence>
<sequence length="403" mass="42211">MRPTALATRSARHPRLPPTVWGLTLCQALLISGNVLLIATSPLIGARLAPSAGWSTLPVALQLLGLTAATLPAGWLTARLGRKRTFVLGNLVGLVGIAACLLALVQAHFGLFNLGTFAIGMSIGVGMLYRFAALEAAPEPLRDSALSWVMAGGVVAALAGPWLAEHLRDALATPFLGSFLGLGGLYLAALGLLAMLRFAPVATRAAPLPPPRPLGQLLRQPLLPAAVACAALGYAVMNLAMTATPLAMSHAGHDFSAVAGVIQWHMLAMFAPSFITGRLTRRLGHARMIAIGALCLLASLLCAWLTPAVWAFALGLGLLGLGWNFTFLPASAWLTTHYRAGEAPRVQALNDCAVFALTSLSALAAGPLNAWLGWQQLNVWLLPAVTLLLVIALRAARATRRDS</sequence>
<dbReference type="PROSITE" id="PS50850">
    <property type="entry name" value="MFS"/>
    <property type="match status" value="1"/>
</dbReference>